<protein>
    <recommendedName>
        <fullName evidence="9">Transcription factor domain-containing protein</fullName>
    </recommendedName>
</protein>
<keyword evidence="5" id="KW-0539">Nucleus</keyword>
<evidence type="ECO:0000256" key="3">
    <source>
        <dbReference type="ARBA" id="ARBA00023125"/>
    </source>
</evidence>
<keyword evidence="2" id="KW-0805">Transcription regulation</keyword>
<proteinExistence type="predicted"/>
<dbReference type="EMBL" id="RYZI01000465">
    <property type="protein sequence ID" value="RWA05212.1"/>
    <property type="molecule type" value="Genomic_DNA"/>
</dbReference>
<dbReference type="InterPro" id="IPR051089">
    <property type="entry name" value="prtT"/>
</dbReference>
<accession>A0A439CSW8</accession>
<dbReference type="STRING" id="363999.A0A439CSW8"/>
<reference evidence="7 8" key="1">
    <citation type="submission" date="2018-12" db="EMBL/GenBank/DDBJ databases">
        <title>Draft genome sequence of Xylaria grammica IHI A82.</title>
        <authorList>
            <person name="Buettner E."/>
            <person name="Kellner H."/>
        </authorList>
    </citation>
    <scope>NUCLEOTIDE SEQUENCE [LARGE SCALE GENOMIC DNA]</scope>
    <source>
        <strain evidence="7 8">IHI A82</strain>
    </source>
</reference>
<name>A0A439CSW8_9PEZI</name>
<feature type="region of interest" description="Disordered" evidence="6">
    <location>
        <begin position="1"/>
        <end position="32"/>
    </location>
</feature>
<sequence>MSKELNELRSQGLKPGTTNTDDSGSSPDMAGNSSFTIPPHDFNLSVDTVQIGGVVINAETAVEAFKTFATLFHHRLPVLLSINITTIYHSSQLLFWTIISIVSSHTLSPASQELFNQIAGPFLDMPKDPSWLYSGITVNSALYLGLHRAGPSSRDKSSPPESTVERVMAWLGCFYVSGSLSMNFGFRPMLDSSSELSRINACLQTYPIPREFASEIKLQGVIADFDNVLSHTANDGASDSSILHLLDRELDSLRSLYPDQWPRMLEYNTLVAKLHMYSVVISRDGMGNTARDILLKLSFSTALRIISLANMRNEDDLRESHGVRELRQYGVLPKAYYRGLGFTTAFLLRYFSLNTTASAEEQQLAANHVALSHAIFKSCSTYANDEFGRVAAIFEELCQRGPMPMDPRRVAPGDRTRVLIKTMRLAAAESGDSTKPNAEPPIPPTGQSFPLDPNLNPVMNETLDPWAVDMIFSDQYWNDSTWDILNLPFMETQFPPRQNG</sequence>
<feature type="compositionally biased region" description="Polar residues" evidence="6">
    <location>
        <begin position="16"/>
        <end position="32"/>
    </location>
</feature>
<comment type="caution">
    <text evidence="7">The sequence shown here is derived from an EMBL/GenBank/DDBJ whole genome shotgun (WGS) entry which is preliminary data.</text>
</comment>
<evidence type="ECO:0000256" key="2">
    <source>
        <dbReference type="ARBA" id="ARBA00023015"/>
    </source>
</evidence>
<evidence type="ECO:0000313" key="8">
    <source>
        <dbReference type="Proteomes" id="UP000286045"/>
    </source>
</evidence>
<dbReference type="GO" id="GO:0000976">
    <property type="term" value="F:transcription cis-regulatory region binding"/>
    <property type="evidence" value="ECO:0007669"/>
    <property type="project" value="TreeGrafter"/>
</dbReference>
<dbReference type="PANTHER" id="PTHR31845">
    <property type="entry name" value="FINGER DOMAIN PROTEIN, PUTATIVE-RELATED"/>
    <property type="match status" value="1"/>
</dbReference>
<evidence type="ECO:0000256" key="1">
    <source>
        <dbReference type="ARBA" id="ARBA00004123"/>
    </source>
</evidence>
<organism evidence="7 8">
    <name type="scientific">Xylaria grammica</name>
    <dbReference type="NCBI Taxonomy" id="363999"/>
    <lineage>
        <taxon>Eukaryota</taxon>
        <taxon>Fungi</taxon>
        <taxon>Dikarya</taxon>
        <taxon>Ascomycota</taxon>
        <taxon>Pezizomycotina</taxon>
        <taxon>Sordariomycetes</taxon>
        <taxon>Xylariomycetidae</taxon>
        <taxon>Xylariales</taxon>
        <taxon>Xylariaceae</taxon>
        <taxon>Xylaria</taxon>
    </lineage>
</organism>
<feature type="region of interest" description="Disordered" evidence="6">
    <location>
        <begin position="429"/>
        <end position="451"/>
    </location>
</feature>
<evidence type="ECO:0000256" key="5">
    <source>
        <dbReference type="ARBA" id="ARBA00023242"/>
    </source>
</evidence>
<dbReference type="GO" id="GO:0000981">
    <property type="term" value="F:DNA-binding transcription factor activity, RNA polymerase II-specific"/>
    <property type="evidence" value="ECO:0007669"/>
    <property type="project" value="TreeGrafter"/>
</dbReference>
<dbReference type="GO" id="GO:0005634">
    <property type="term" value="C:nucleus"/>
    <property type="evidence" value="ECO:0007669"/>
    <property type="project" value="UniProtKB-SubCell"/>
</dbReference>
<keyword evidence="3" id="KW-0238">DNA-binding</keyword>
<keyword evidence="8" id="KW-1185">Reference proteome</keyword>
<evidence type="ECO:0008006" key="9">
    <source>
        <dbReference type="Google" id="ProtNLM"/>
    </source>
</evidence>
<dbReference type="AlphaFoldDB" id="A0A439CSW8"/>
<dbReference type="CDD" id="cd12148">
    <property type="entry name" value="fungal_TF_MHR"/>
    <property type="match status" value="1"/>
</dbReference>
<evidence type="ECO:0000256" key="4">
    <source>
        <dbReference type="ARBA" id="ARBA00023163"/>
    </source>
</evidence>
<evidence type="ECO:0000256" key="6">
    <source>
        <dbReference type="SAM" id="MobiDB-lite"/>
    </source>
</evidence>
<gene>
    <name evidence="7" type="ORF">EKO27_g9893</name>
</gene>
<dbReference type="Proteomes" id="UP000286045">
    <property type="component" value="Unassembled WGS sequence"/>
</dbReference>
<keyword evidence="4" id="KW-0804">Transcription</keyword>
<comment type="subcellular location">
    <subcellularLocation>
        <location evidence="1">Nucleus</location>
    </subcellularLocation>
</comment>
<dbReference type="PANTHER" id="PTHR31845:SF21">
    <property type="entry name" value="REGULATORY PROTEIN LEU3"/>
    <property type="match status" value="1"/>
</dbReference>
<evidence type="ECO:0000313" key="7">
    <source>
        <dbReference type="EMBL" id="RWA05212.1"/>
    </source>
</evidence>